<dbReference type="Pfam" id="PF12833">
    <property type="entry name" value="HTH_18"/>
    <property type="match status" value="1"/>
</dbReference>
<dbReference type="PROSITE" id="PS01124">
    <property type="entry name" value="HTH_ARAC_FAMILY_2"/>
    <property type="match status" value="1"/>
</dbReference>
<dbReference type="InterPro" id="IPR018062">
    <property type="entry name" value="HTH_AraC-typ_CS"/>
</dbReference>
<feature type="domain" description="HTH araC/xylS-type" evidence="6">
    <location>
        <begin position="164"/>
        <end position="264"/>
    </location>
</feature>
<dbReference type="GO" id="GO:0003700">
    <property type="term" value="F:DNA-binding transcription factor activity"/>
    <property type="evidence" value="ECO:0007669"/>
    <property type="project" value="InterPro"/>
</dbReference>
<dbReference type="AlphaFoldDB" id="A0A512NIB9"/>
<keyword evidence="2" id="KW-0805">Transcription regulation</keyword>
<dbReference type="InterPro" id="IPR011051">
    <property type="entry name" value="RmlC_Cupin_sf"/>
</dbReference>
<dbReference type="PANTHER" id="PTHR11019">
    <property type="entry name" value="HTH-TYPE TRANSCRIPTIONAL REGULATOR NIMR"/>
    <property type="match status" value="1"/>
</dbReference>
<sequence>MSRNRQSVPNRSTDPLDYQRVPRAVAAMPKDFASGFEVLPHVHERAQLIYATAGTMRVSTDDGMWMVPPQRALWMPAGVRHSIIMLSDLTMRTLYLREDAAAFMPEVCRVLPVSALLRELIVRATELPLDYDEKGPAGHVVALIIAELRGLQSLPLQLPMPSDPKLRALCQALLAAPGDSRTLGEWAATLNASARTLARHFQSETGLSFGAWRQQARVLEAMGRLGSGAPVTQVALDLGYDSVSAFSAMFRRAAGTSPSAYRHRP</sequence>
<dbReference type="SUPFAM" id="SSF46689">
    <property type="entry name" value="Homeodomain-like"/>
    <property type="match status" value="1"/>
</dbReference>
<dbReference type="Gene3D" id="1.10.10.60">
    <property type="entry name" value="Homeodomain-like"/>
    <property type="match status" value="2"/>
</dbReference>
<dbReference type="PANTHER" id="PTHR11019:SF159">
    <property type="entry name" value="TRANSCRIPTIONAL REGULATOR-RELATED"/>
    <property type="match status" value="1"/>
</dbReference>
<keyword evidence="3" id="KW-0238">DNA-binding</keyword>
<keyword evidence="1" id="KW-0678">Repressor</keyword>
<name>A0A512NIB9_9HYPH</name>
<dbReference type="SUPFAM" id="SSF51182">
    <property type="entry name" value="RmlC-like cupins"/>
    <property type="match status" value="1"/>
</dbReference>
<dbReference type="InterPro" id="IPR003313">
    <property type="entry name" value="AraC-bd"/>
</dbReference>
<dbReference type="Proteomes" id="UP000321058">
    <property type="component" value="Unassembled WGS sequence"/>
</dbReference>
<accession>A0A512NIB9</accession>
<dbReference type="CDD" id="cd06124">
    <property type="entry name" value="cupin_NimR-like_N"/>
    <property type="match status" value="1"/>
</dbReference>
<comment type="caution">
    <text evidence="7">The sequence shown here is derived from an EMBL/GenBank/DDBJ whole genome shotgun (WGS) entry which is preliminary data.</text>
</comment>
<dbReference type="OrthoDB" id="9804543at2"/>
<evidence type="ECO:0000313" key="8">
    <source>
        <dbReference type="Proteomes" id="UP000321058"/>
    </source>
</evidence>
<evidence type="ECO:0000256" key="1">
    <source>
        <dbReference type="ARBA" id="ARBA00022491"/>
    </source>
</evidence>
<dbReference type="InterPro" id="IPR009057">
    <property type="entry name" value="Homeodomain-like_sf"/>
</dbReference>
<dbReference type="PRINTS" id="PR00032">
    <property type="entry name" value="HTHARAC"/>
</dbReference>
<keyword evidence="4" id="KW-0010">Activator</keyword>
<keyword evidence="8" id="KW-1185">Reference proteome</keyword>
<gene>
    <name evidence="7" type="ORF">RSO01_58690</name>
</gene>
<evidence type="ECO:0000259" key="6">
    <source>
        <dbReference type="PROSITE" id="PS01124"/>
    </source>
</evidence>
<dbReference type="GO" id="GO:0043565">
    <property type="term" value="F:sequence-specific DNA binding"/>
    <property type="evidence" value="ECO:0007669"/>
    <property type="project" value="InterPro"/>
</dbReference>
<keyword evidence="5" id="KW-0804">Transcription</keyword>
<dbReference type="FunFam" id="1.10.10.60:FF:000132">
    <property type="entry name" value="AraC family transcriptional regulator"/>
    <property type="match status" value="1"/>
</dbReference>
<evidence type="ECO:0000256" key="2">
    <source>
        <dbReference type="ARBA" id="ARBA00023015"/>
    </source>
</evidence>
<protein>
    <submittedName>
        <fullName evidence="7">Transcriptional regulator</fullName>
    </submittedName>
</protein>
<evidence type="ECO:0000313" key="7">
    <source>
        <dbReference type="EMBL" id="GEP58703.1"/>
    </source>
</evidence>
<dbReference type="SMART" id="SM00342">
    <property type="entry name" value="HTH_ARAC"/>
    <property type="match status" value="1"/>
</dbReference>
<organism evidence="7 8">
    <name type="scientific">Reyranella soli</name>
    <dbReference type="NCBI Taxonomy" id="1230389"/>
    <lineage>
        <taxon>Bacteria</taxon>
        <taxon>Pseudomonadati</taxon>
        <taxon>Pseudomonadota</taxon>
        <taxon>Alphaproteobacteria</taxon>
        <taxon>Hyphomicrobiales</taxon>
        <taxon>Reyranellaceae</taxon>
        <taxon>Reyranella</taxon>
    </lineage>
</organism>
<dbReference type="InterPro" id="IPR014710">
    <property type="entry name" value="RmlC-like_jellyroll"/>
</dbReference>
<reference evidence="7 8" key="1">
    <citation type="submission" date="2019-07" db="EMBL/GenBank/DDBJ databases">
        <title>Whole genome shotgun sequence of Reyranella soli NBRC 108950.</title>
        <authorList>
            <person name="Hosoyama A."/>
            <person name="Uohara A."/>
            <person name="Ohji S."/>
            <person name="Ichikawa N."/>
        </authorList>
    </citation>
    <scope>NUCLEOTIDE SEQUENCE [LARGE SCALE GENOMIC DNA]</scope>
    <source>
        <strain evidence="7 8">NBRC 108950</strain>
    </source>
</reference>
<dbReference type="Gene3D" id="2.60.120.10">
    <property type="entry name" value="Jelly Rolls"/>
    <property type="match status" value="1"/>
</dbReference>
<dbReference type="Pfam" id="PF02311">
    <property type="entry name" value="AraC_binding"/>
    <property type="match status" value="1"/>
</dbReference>
<evidence type="ECO:0000256" key="4">
    <source>
        <dbReference type="ARBA" id="ARBA00023159"/>
    </source>
</evidence>
<evidence type="ECO:0000256" key="5">
    <source>
        <dbReference type="ARBA" id="ARBA00023163"/>
    </source>
</evidence>
<dbReference type="RefSeq" id="WP_147154098.1">
    <property type="nucleotide sequence ID" value="NZ_BKAJ01000108.1"/>
</dbReference>
<proteinExistence type="predicted"/>
<dbReference type="EMBL" id="BKAJ01000108">
    <property type="protein sequence ID" value="GEP58703.1"/>
    <property type="molecule type" value="Genomic_DNA"/>
</dbReference>
<dbReference type="InterPro" id="IPR020449">
    <property type="entry name" value="Tscrpt_reg_AraC-type_HTH"/>
</dbReference>
<evidence type="ECO:0000256" key="3">
    <source>
        <dbReference type="ARBA" id="ARBA00023125"/>
    </source>
</evidence>
<dbReference type="PROSITE" id="PS00041">
    <property type="entry name" value="HTH_ARAC_FAMILY_1"/>
    <property type="match status" value="1"/>
</dbReference>
<dbReference type="InterPro" id="IPR018060">
    <property type="entry name" value="HTH_AraC"/>
</dbReference>